<name>A0AAV4THU2_9ARAC</name>
<reference evidence="1 2" key="1">
    <citation type="submission" date="2021-06" db="EMBL/GenBank/DDBJ databases">
        <title>Caerostris darwini draft genome.</title>
        <authorList>
            <person name="Kono N."/>
            <person name="Arakawa K."/>
        </authorList>
    </citation>
    <scope>NUCLEOTIDE SEQUENCE [LARGE SCALE GENOMIC DNA]</scope>
</reference>
<organism evidence="1 2">
    <name type="scientific">Caerostris darwini</name>
    <dbReference type="NCBI Taxonomy" id="1538125"/>
    <lineage>
        <taxon>Eukaryota</taxon>
        <taxon>Metazoa</taxon>
        <taxon>Ecdysozoa</taxon>
        <taxon>Arthropoda</taxon>
        <taxon>Chelicerata</taxon>
        <taxon>Arachnida</taxon>
        <taxon>Araneae</taxon>
        <taxon>Araneomorphae</taxon>
        <taxon>Entelegynae</taxon>
        <taxon>Araneoidea</taxon>
        <taxon>Araneidae</taxon>
        <taxon>Caerostris</taxon>
    </lineage>
</organism>
<keyword evidence="2" id="KW-1185">Reference proteome</keyword>
<evidence type="ECO:0000313" key="1">
    <source>
        <dbReference type="EMBL" id="GIY45021.1"/>
    </source>
</evidence>
<protein>
    <submittedName>
        <fullName evidence="1">Uncharacterized protein</fullName>
    </submittedName>
</protein>
<dbReference type="AlphaFoldDB" id="A0AAV4THU2"/>
<accession>A0AAV4THU2</accession>
<dbReference type="EMBL" id="BPLQ01009584">
    <property type="protein sequence ID" value="GIY45021.1"/>
    <property type="molecule type" value="Genomic_DNA"/>
</dbReference>
<proteinExistence type="predicted"/>
<sequence>MVPRYQYSIYQGTDWYGIQGIPLFPPMLQKKYHFGQVFKVYHSFLQCCRKSIILARYSRYTTLSSNVAEKVSFWPGIQGIPLFPPMLQKKYHFGQVFKVYHSFLQCCRKSIILARYSRYTTLSSNVAEKVSFWPGIQGIPLFPPMLQKKYHFGQVFKVYHSFLNVAEKVSFWPGIQGSVVRGGEGKGQKRDVSINNFLMTSRR</sequence>
<dbReference type="Proteomes" id="UP001054837">
    <property type="component" value="Unassembled WGS sequence"/>
</dbReference>
<evidence type="ECO:0000313" key="2">
    <source>
        <dbReference type="Proteomes" id="UP001054837"/>
    </source>
</evidence>
<gene>
    <name evidence="1" type="ORF">CDAR_267471</name>
</gene>
<comment type="caution">
    <text evidence="1">The sequence shown here is derived from an EMBL/GenBank/DDBJ whole genome shotgun (WGS) entry which is preliminary data.</text>
</comment>